<dbReference type="PANTHER" id="PTHR47074:SF48">
    <property type="entry name" value="POLYNUCLEOTIDYL TRANSFERASE, RIBONUCLEASE H-LIKE SUPERFAMILY PROTEIN"/>
    <property type="match status" value="1"/>
</dbReference>
<sequence length="326" mass="37513">MQICISYMESNREVKETIISGACYEVGNGMDINVWQDPWVPWLVNYKPKPKDDTIQQNPLMVSSLINHTTHEWEVSKLEELFDLESVEAIKRITLPLQTKPDKLMWTKEPKGNFMVKSMYKASQEYSYNSQARAIWFGSCWGLRTESLQLNSNEDILKLVLKPPPHLSMSINQNLIEPNCTSLIMALTLEAIWHLRNQVVHGGVQIKIHSVIKHLEMRVRENLKTFLKEEHWNLMEHTHWRCLPNGVIKLNVDAAISKEFTTLVVVARNENGQILNAWAKEHIPCDPLQAEAAALFWAVQLVTEKDFKQKGGKWSSSLLGKSYLLP</sequence>
<evidence type="ECO:0000313" key="2">
    <source>
        <dbReference type="EMBL" id="SPD17081.1"/>
    </source>
</evidence>
<dbReference type="InterPro" id="IPR052929">
    <property type="entry name" value="RNase_H-like_EbsB-rel"/>
</dbReference>
<protein>
    <recommendedName>
        <fullName evidence="3">RNase H type-1 domain-containing protein</fullName>
    </recommendedName>
</protein>
<name>A0A2N9HZM8_FAGSY</name>
<dbReference type="EMBL" id="OIVN01004390">
    <property type="protein sequence ID" value="SPD17081.1"/>
    <property type="molecule type" value="Genomic_DNA"/>
</dbReference>
<dbReference type="AlphaFoldDB" id="A0A2N9HZM8"/>
<accession>A0A2N9HZM8</accession>
<dbReference type="EMBL" id="OIVN01001619">
    <property type="protein sequence ID" value="SPC95933.1"/>
    <property type="molecule type" value="Genomic_DNA"/>
</dbReference>
<evidence type="ECO:0008006" key="3">
    <source>
        <dbReference type="Google" id="ProtNLM"/>
    </source>
</evidence>
<gene>
    <name evidence="1" type="ORF">FSB_LOCUS23815</name>
    <name evidence="2" type="ORF">FSB_LOCUS44963</name>
</gene>
<dbReference type="PANTHER" id="PTHR47074">
    <property type="entry name" value="BNAC02G40300D PROTEIN"/>
    <property type="match status" value="1"/>
</dbReference>
<proteinExistence type="predicted"/>
<organism evidence="2">
    <name type="scientific">Fagus sylvatica</name>
    <name type="common">Beechnut</name>
    <dbReference type="NCBI Taxonomy" id="28930"/>
    <lineage>
        <taxon>Eukaryota</taxon>
        <taxon>Viridiplantae</taxon>
        <taxon>Streptophyta</taxon>
        <taxon>Embryophyta</taxon>
        <taxon>Tracheophyta</taxon>
        <taxon>Spermatophyta</taxon>
        <taxon>Magnoliopsida</taxon>
        <taxon>eudicotyledons</taxon>
        <taxon>Gunneridae</taxon>
        <taxon>Pentapetalae</taxon>
        <taxon>rosids</taxon>
        <taxon>fabids</taxon>
        <taxon>Fagales</taxon>
        <taxon>Fagaceae</taxon>
        <taxon>Fagus</taxon>
    </lineage>
</organism>
<evidence type="ECO:0000313" key="1">
    <source>
        <dbReference type="EMBL" id="SPC95933.1"/>
    </source>
</evidence>
<reference evidence="2" key="1">
    <citation type="submission" date="2018-02" db="EMBL/GenBank/DDBJ databases">
        <authorList>
            <person name="Cohen D.B."/>
            <person name="Kent A.D."/>
        </authorList>
    </citation>
    <scope>NUCLEOTIDE SEQUENCE</scope>
</reference>